<feature type="compositionally biased region" description="Basic residues" evidence="1">
    <location>
        <begin position="1"/>
        <end position="12"/>
    </location>
</feature>
<name>A0AAX4P8Q1_9CHLO</name>
<proteinExistence type="predicted"/>
<gene>
    <name evidence="2" type="ORF">HKI87_05g39270</name>
</gene>
<feature type="region of interest" description="Disordered" evidence="1">
    <location>
        <begin position="1"/>
        <end position="40"/>
    </location>
</feature>
<dbReference type="Proteomes" id="UP001472866">
    <property type="component" value="Chromosome 05"/>
</dbReference>
<accession>A0AAX4P8Q1</accession>
<evidence type="ECO:0000313" key="2">
    <source>
        <dbReference type="EMBL" id="WZN62391.1"/>
    </source>
</evidence>
<protein>
    <submittedName>
        <fullName evidence="2">Uncharacterized protein</fullName>
    </submittedName>
</protein>
<feature type="compositionally biased region" description="Basic and acidic residues" evidence="1">
    <location>
        <begin position="178"/>
        <end position="192"/>
    </location>
</feature>
<feature type="region of interest" description="Disordered" evidence="1">
    <location>
        <begin position="92"/>
        <end position="192"/>
    </location>
</feature>
<feature type="compositionally biased region" description="Low complexity" evidence="1">
    <location>
        <begin position="20"/>
        <end position="40"/>
    </location>
</feature>
<keyword evidence="3" id="KW-1185">Reference proteome</keyword>
<dbReference type="EMBL" id="CP151505">
    <property type="protein sequence ID" value="WZN62391.1"/>
    <property type="molecule type" value="Genomic_DNA"/>
</dbReference>
<sequence>MDWSKSKKKTKPRVPLPRGATSSPRTSTSASPASSFSRSRSNSFVLSMVFDETIERESKLRDTPTHLLTQNDGEDIIKLQDIEYDFGSEWLVKSPPQKKRHTRNQSESDNGVARHRLPPLPRKNQRGKTSTALGKGAKPKPAVARRVSSLPKPIQQVPKQQETRRNAQTQTDAAAARGAEEPSRQGQRRERDDIVREVRMCGDLVLEMVSDACELGELYKKERRRGSRRRQGGCCCAVM</sequence>
<reference evidence="2 3" key="1">
    <citation type="submission" date="2024-03" db="EMBL/GenBank/DDBJ databases">
        <title>Complete genome sequence of the green alga Chloropicon roscoffensis RCC1871.</title>
        <authorList>
            <person name="Lemieux C."/>
            <person name="Pombert J.-F."/>
            <person name="Otis C."/>
            <person name="Turmel M."/>
        </authorList>
    </citation>
    <scope>NUCLEOTIDE SEQUENCE [LARGE SCALE GENOMIC DNA]</scope>
    <source>
        <strain evidence="2 3">RCC1871</strain>
    </source>
</reference>
<organism evidence="2 3">
    <name type="scientific">Chloropicon roscoffensis</name>
    <dbReference type="NCBI Taxonomy" id="1461544"/>
    <lineage>
        <taxon>Eukaryota</taxon>
        <taxon>Viridiplantae</taxon>
        <taxon>Chlorophyta</taxon>
        <taxon>Chloropicophyceae</taxon>
        <taxon>Chloropicales</taxon>
        <taxon>Chloropicaceae</taxon>
        <taxon>Chloropicon</taxon>
    </lineage>
</organism>
<evidence type="ECO:0000256" key="1">
    <source>
        <dbReference type="SAM" id="MobiDB-lite"/>
    </source>
</evidence>
<dbReference type="AlphaFoldDB" id="A0AAX4P8Q1"/>
<evidence type="ECO:0000313" key="3">
    <source>
        <dbReference type="Proteomes" id="UP001472866"/>
    </source>
</evidence>